<evidence type="ECO:0000256" key="4">
    <source>
        <dbReference type="ARBA" id="ARBA00022984"/>
    </source>
</evidence>
<organism evidence="9 13">
    <name type="scientific">Campylobacter coli</name>
    <dbReference type="NCBI Taxonomy" id="195"/>
    <lineage>
        <taxon>Bacteria</taxon>
        <taxon>Pseudomonadati</taxon>
        <taxon>Campylobacterota</taxon>
        <taxon>Epsilonproteobacteria</taxon>
        <taxon>Campylobacterales</taxon>
        <taxon>Campylobacteraceae</taxon>
        <taxon>Campylobacter</taxon>
    </lineage>
</organism>
<evidence type="ECO:0000313" key="11">
    <source>
        <dbReference type="EMBL" id="EAK5103177.1"/>
    </source>
</evidence>
<evidence type="ECO:0000256" key="6">
    <source>
        <dbReference type="ARBA" id="ARBA00023316"/>
    </source>
</evidence>
<evidence type="ECO:0000313" key="8">
    <source>
        <dbReference type="EMBL" id="EAJ1076623.1"/>
    </source>
</evidence>
<dbReference type="GO" id="GO:0008881">
    <property type="term" value="F:glutamate racemase activity"/>
    <property type="evidence" value="ECO:0007669"/>
    <property type="project" value="UniProtKB-UniRule"/>
</dbReference>
<evidence type="ECO:0000313" key="13">
    <source>
        <dbReference type="Proteomes" id="UP000361993"/>
    </source>
</evidence>
<dbReference type="InterPro" id="IPR001920">
    <property type="entry name" value="Asp/Glu_race"/>
</dbReference>
<evidence type="ECO:0000313" key="16">
    <source>
        <dbReference type="Proteomes" id="UP000411403"/>
    </source>
</evidence>
<feature type="active site" description="Proton donor/acceptor" evidence="7">
    <location>
        <position position="70"/>
    </location>
</feature>
<dbReference type="PROSITE" id="PS00923">
    <property type="entry name" value="ASP_GLU_RACEMASE_1"/>
    <property type="match status" value="1"/>
</dbReference>
<comment type="catalytic activity">
    <reaction evidence="1 7">
        <text>L-glutamate = D-glutamate</text>
        <dbReference type="Rhea" id="RHEA:12813"/>
        <dbReference type="ChEBI" id="CHEBI:29985"/>
        <dbReference type="ChEBI" id="CHEBI:29986"/>
        <dbReference type="EC" id="5.1.1.3"/>
    </reaction>
</comment>
<evidence type="ECO:0000256" key="1">
    <source>
        <dbReference type="ARBA" id="ARBA00001602"/>
    </source>
</evidence>
<evidence type="ECO:0000256" key="2">
    <source>
        <dbReference type="ARBA" id="ARBA00013090"/>
    </source>
</evidence>
<proteinExistence type="inferred from homology"/>
<dbReference type="EMBL" id="AACSIE010000005">
    <property type="protein sequence ID" value="EAL9204764.1"/>
    <property type="molecule type" value="Genomic_DNA"/>
</dbReference>
<dbReference type="Proteomes" id="UP000411403">
    <property type="component" value="Unassembled WGS sequence"/>
</dbReference>
<comment type="caution">
    <text evidence="9">The sequence shown here is derived from an EMBL/GenBank/DDBJ whole genome shotgun (WGS) entry which is preliminary data.</text>
</comment>
<dbReference type="EMBL" id="AACDUL010000014">
    <property type="protein sequence ID" value="EAK1510074.1"/>
    <property type="molecule type" value="Genomic_DNA"/>
</dbReference>
<evidence type="ECO:0000313" key="14">
    <source>
        <dbReference type="Proteomes" id="UP000365807"/>
    </source>
</evidence>
<protein>
    <recommendedName>
        <fullName evidence="2 7">Glutamate racemase</fullName>
        <ecNumber evidence="2 7">5.1.1.3</ecNumber>
    </recommendedName>
</protein>
<dbReference type="InterPro" id="IPR018187">
    <property type="entry name" value="Asp/Glu_racemase_AS_1"/>
</dbReference>
<keyword evidence="4 7" id="KW-0573">Peptidoglycan synthesis</keyword>
<evidence type="ECO:0000313" key="12">
    <source>
        <dbReference type="EMBL" id="EAL9204764.1"/>
    </source>
</evidence>
<dbReference type="PANTHER" id="PTHR21198">
    <property type="entry name" value="GLUTAMATE RACEMASE"/>
    <property type="match status" value="1"/>
</dbReference>
<dbReference type="Proteomes" id="UP000409545">
    <property type="component" value="Unassembled WGS sequence"/>
</dbReference>
<feature type="active site" description="Proton donor/acceptor" evidence="7">
    <location>
        <position position="180"/>
    </location>
</feature>
<dbReference type="AlphaFoldDB" id="A0A3Z9Y5E9"/>
<feature type="binding site" evidence="7">
    <location>
        <begin position="39"/>
        <end position="40"/>
    </location>
    <ligand>
        <name>substrate</name>
    </ligand>
</feature>
<evidence type="ECO:0000256" key="3">
    <source>
        <dbReference type="ARBA" id="ARBA00022960"/>
    </source>
</evidence>
<evidence type="ECO:0000313" key="10">
    <source>
        <dbReference type="EMBL" id="EAK4358212.1"/>
    </source>
</evidence>
<feature type="binding site" evidence="7">
    <location>
        <begin position="7"/>
        <end position="8"/>
    </location>
    <ligand>
        <name>substrate</name>
    </ligand>
</feature>
<evidence type="ECO:0000313" key="15">
    <source>
        <dbReference type="Proteomes" id="UP000409545"/>
    </source>
</evidence>
<dbReference type="InterPro" id="IPR033134">
    <property type="entry name" value="Asp/Glu_racemase_AS_2"/>
</dbReference>
<dbReference type="GO" id="GO:0071555">
    <property type="term" value="P:cell wall organization"/>
    <property type="evidence" value="ECO:0007669"/>
    <property type="project" value="UniProtKB-KW"/>
</dbReference>
<dbReference type="FunFam" id="3.40.50.1860:FF:000001">
    <property type="entry name" value="Glutamate racemase"/>
    <property type="match status" value="1"/>
</dbReference>
<keyword evidence="5 7" id="KW-0413">Isomerase</keyword>
<dbReference type="GeneID" id="66545071"/>
<feature type="binding site" evidence="7">
    <location>
        <begin position="71"/>
        <end position="72"/>
    </location>
    <ligand>
        <name>substrate</name>
    </ligand>
</feature>
<dbReference type="PROSITE" id="PS00924">
    <property type="entry name" value="ASP_GLU_RACEMASE_2"/>
    <property type="match status" value="1"/>
</dbReference>
<dbReference type="Pfam" id="PF01177">
    <property type="entry name" value="Asp_Glu_race"/>
    <property type="match status" value="1"/>
</dbReference>
<dbReference type="RefSeq" id="WP_002778852.1">
    <property type="nucleotide sequence ID" value="NZ_AANHVQ020000002.1"/>
</dbReference>
<dbReference type="Proteomes" id="UP000361993">
    <property type="component" value="Unassembled WGS sequence"/>
</dbReference>
<dbReference type="InterPro" id="IPR004391">
    <property type="entry name" value="Glu_race"/>
</dbReference>
<evidence type="ECO:0000256" key="7">
    <source>
        <dbReference type="HAMAP-Rule" id="MF_00258"/>
    </source>
</evidence>
<keyword evidence="6 7" id="KW-0961">Cell wall biogenesis/degradation</keyword>
<dbReference type="Gene3D" id="3.40.50.1860">
    <property type="match status" value="2"/>
</dbReference>
<evidence type="ECO:0000313" key="17">
    <source>
        <dbReference type="Proteomes" id="UP000557830"/>
    </source>
</evidence>
<comment type="function">
    <text evidence="7">Provides the (R)-glutamate required for cell wall biosynthesis.</text>
</comment>
<name>A0A3Z9Y5E9_CAMCO</name>
<comment type="pathway">
    <text evidence="7">Cell wall biogenesis; peptidoglycan biosynthesis.</text>
</comment>
<accession>A0A3Z9Y5E9</accession>
<dbReference type="Proteomes" id="UP000365807">
    <property type="component" value="Unassembled WGS sequence"/>
</dbReference>
<evidence type="ECO:0000256" key="5">
    <source>
        <dbReference type="ARBA" id="ARBA00023235"/>
    </source>
</evidence>
<comment type="similarity">
    <text evidence="7">Belongs to the aspartate/glutamate racemases family.</text>
</comment>
<dbReference type="EMBL" id="AABUYW010000004">
    <property type="protein sequence ID" value="EAJ1076623.1"/>
    <property type="molecule type" value="Genomic_DNA"/>
</dbReference>
<dbReference type="UniPathway" id="UPA00219"/>
<dbReference type="GO" id="GO:0008360">
    <property type="term" value="P:regulation of cell shape"/>
    <property type="evidence" value="ECO:0007669"/>
    <property type="project" value="UniProtKB-KW"/>
</dbReference>
<reference evidence="9 13" key="1">
    <citation type="submission" date="2018-05" db="EMBL/GenBank/DDBJ databases">
        <authorList>
            <consortium name="GenomeTrakr network: Whole genome sequencing for foodborne pathogen traceback"/>
        </authorList>
    </citation>
    <scope>NUCLEOTIDE SEQUENCE [LARGE SCALE GENOMIC DNA]</scope>
    <source>
        <strain evidence="9 13">NC_C6016</strain>
    </source>
</reference>
<dbReference type="NCBIfam" id="TIGR00067">
    <property type="entry name" value="glut_race"/>
    <property type="match status" value="1"/>
</dbReference>
<reference evidence="12 16" key="2">
    <citation type="submission" date="2018-08" db="EMBL/GenBank/DDBJ databases">
        <authorList>
            <consortium name="NARMS: The National Antimicrobial Resistance Monitoring System"/>
        </authorList>
    </citation>
    <scope>NUCLEOTIDE SEQUENCE [LARGE SCALE GENOMIC DNA]</scope>
    <source>
        <strain evidence="12 16">CVM N17C171</strain>
        <strain evidence="10 14">FSIS11807978</strain>
        <strain evidence="8 17">FSIS1609200</strain>
        <strain evidence="11 15">FSIS1711007</strain>
    </source>
</reference>
<dbReference type="KEGG" id="ccof:VC76_00520"/>
<dbReference type="GO" id="GO:0009252">
    <property type="term" value="P:peptidoglycan biosynthetic process"/>
    <property type="evidence" value="ECO:0007669"/>
    <property type="project" value="UniProtKB-UniRule"/>
</dbReference>
<dbReference type="EMBL" id="AACGUZ010000003">
    <property type="protein sequence ID" value="EAK5103177.1"/>
    <property type="molecule type" value="Genomic_DNA"/>
</dbReference>
<keyword evidence="3 7" id="KW-0133">Cell shape</keyword>
<evidence type="ECO:0000313" key="9">
    <source>
        <dbReference type="EMBL" id="EAK1510074.1"/>
    </source>
</evidence>
<sequence length="247" mass="27575">MKIGVFDSGVGGLSVLKSLYEARLFDEIIYYGDTARVPYGVKDKDTIVKFCLEALDFFSKFNIDMLIIACNTASAYALDALRLKADFPIYGVIDAGVEATKKALLDKNKKILVIATKATIQSKEYQNRLQKQGFNNVDALATGLFVPMVEEGIFEGELLQSAMRYYFKGIETPDALILACTHFPLLANSLSVYFGSKTKLIHSGDAIVEFLKQRQKLLLKEEKAKLHFYASSDVKSLENTAKIWLNL</sequence>
<dbReference type="EMBL" id="AACGFG010000005">
    <property type="protein sequence ID" value="EAK4358212.1"/>
    <property type="molecule type" value="Genomic_DNA"/>
</dbReference>
<dbReference type="HAMAP" id="MF_00258">
    <property type="entry name" value="Glu_racemase"/>
    <property type="match status" value="1"/>
</dbReference>
<dbReference type="EC" id="5.1.1.3" evidence="2 7"/>
<gene>
    <name evidence="7" type="primary">murI</name>
    <name evidence="11" type="ORF">B9Q54_02685</name>
    <name evidence="8" type="ORF">BU953_03170</name>
    <name evidence="10" type="ORF">C6T04_04625</name>
    <name evidence="9" type="ORF">CJD00_07385</name>
    <name evidence="12" type="ORF">DYU70_06290</name>
</gene>
<dbReference type="InterPro" id="IPR015942">
    <property type="entry name" value="Asp/Glu/hydantoin_racemase"/>
</dbReference>
<dbReference type="Proteomes" id="UP000557830">
    <property type="component" value="Unassembled WGS sequence"/>
</dbReference>
<feature type="binding site" evidence="7">
    <location>
        <begin position="181"/>
        <end position="182"/>
    </location>
    <ligand>
        <name>substrate</name>
    </ligand>
</feature>
<dbReference type="SUPFAM" id="SSF53681">
    <property type="entry name" value="Aspartate/glutamate racemase"/>
    <property type="match status" value="2"/>
</dbReference>
<dbReference type="PANTHER" id="PTHR21198:SF2">
    <property type="entry name" value="GLUTAMATE RACEMASE"/>
    <property type="match status" value="1"/>
</dbReference>